<keyword evidence="8" id="KW-1185">Reference proteome</keyword>
<keyword evidence="5" id="KW-1015">Disulfide bond</keyword>
<proteinExistence type="predicted"/>
<evidence type="ECO:0000313" key="7">
    <source>
        <dbReference type="EMBL" id="MBB5135987.1"/>
    </source>
</evidence>
<dbReference type="InterPro" id="IPR017941">
    <property type="entry name" value="Rieske_2Fe-2S"/>
</dbReference>
<evidence type="ECO:0000256" key="2">
    <source>
        <dbReference type="ARBA" id="ARBA00022723"/>
    </source>
</evidence>
<dbReference type="InterPro" id="IPR005805">
    <property type="entry name" value="Rieske_Fe-S_prot_C"/>
</dbReference>
<dbReference type="PRINTS" id="PR00162">
    <property type="entry name" value="RIESKE"/>
</dbReference>
<dbReference type="Gene3D" id="2.102.10.10">
    <property type="entry name" value="Rieske [2Fe-2S] iron-sulphur domain"/>
    <property type="match status" value="1"/>
</dbReference>
<dbReference type="AlphaFoldDB" id="A0A840PFR1"/>
<keyword evidence="1" id="KW-0001">2Fe-2S</keyword>
<dbReference type="SUPFAM" id="SSF50022">
    <property type="entry name" value="ISP domain"/>
    <property type="match status" value="1"/>
</dbReference>
<evidence type="ECO:0000256" key="3">
    <source>
        <dbReference type="ARBA" id="ARBA00023004"/>
    </source>
</evidence>
<dbReference type="EMBL" id="JACHGN010000012">
    <property type="protein sequence ID" value="MBB5135987.1"/>
    <property type="molecule type" value="Genomic_DNA"/>
</dbReference>
<keyword evidence="3" id="KW-0408">Iron</keyword>
<dbReference type="GO" id="GO:0004497">
    <property type="term" value="F:monooxygenase activity"/>
    <property type="evidence" value="ECO:0007669"/>
    <property type="project" value="UniProtKB-ARBA"/>
</dbReference>
<dbReference type="InterPro" id="IPR036922">
    <property type="entry name" value="Rieske_2Fe-2S_sf"/>
</dbReference>
<accession>A0A840PFR1</accession>
<dbReference type="FunFam" id="2.102.10.10:FF:000016">
    <property type="entry name" value="Nitrite reductase/ring-hydroxylating ferredoxin subunit"/>
    <property type="match status" value="1"/>
</dbReference>
<dbReference type="GO" id="GO:0016020">
    <property type="term" value="C:membrane"/>
    <property type="evidence" value="ECO:0007669"/>
    <property type="project" value="InterPro"/>
</dbReference>
<dbReference type="GO" id="GO:0016705">
    <property type="term" value="F:oxidoreductase activity, acting on paired donors, with incorporation or reduction of molecular oxygen"/>
    <property type="evidence" value="ECO:0007669"/>
    <property type="project" value="UniProtKB-ARBA"/>
</dbReference>
<evidence type="ECO:0000256" key="4">
    <source>
        <dbReference type="ARBA" id="ARBA00023014"/>
    </source>
</evidence>
<organism evidence="7 8">
    <name type="scientific">Thermocatellispora tengchongensis</name>
    <dbReference type="NCBI Taxonomy" id="1073253"/>
    <lineage>
        <taxon>Bacteria</taxon>
        <taxon>Bacillati</taxon>
        <taxon>Actinomycetota</taxon>
        <taxon>Actinomycetes</taxon>
        <taxon>Streptosporangiales</taxon>
        <taxon>Streptosporangiaceae</taxon>
        <taxon>Thermocatellispora</taxon>
    </lineage>
</organism>
<dbReference type="RefSeq" id="WP_185052889.1">
    <property type="nucleotide sequence ID" value="NZ_BAABIX010000024.1"/>
</dbReference>
<evidence type="ECO:0000256" key="1">
    <source>
        <dbReference type="ARBA" id="ARBA00022714"/>
    </source>
</evidence>
<name>A0A840PFR1_9ACTN</name>
<dbReference type="Pfam" id="PF00355">
    <property type="entry name" value="Rieske"/>
    <property type="match status" value="1"/>
</dbReference>
<sequence length="134" mass="13342">MGVGRRQVLGVVAGAAGAVVVSGCAAGRSGPPVVPEELKGKVVARTGEIPVGGGKVVGDRAVVITQPSAGVFKAFTAKCPHQGCPVDRFRAGVVVCPCHGSEFALDSGACLKGPAEGPLVEFPVRVQGDGIILT</sequence>
<keyword evidence="2" id="KW-0479">Metal-binding</keyword>
<dbReference type="Proteomes" id="UP000578449">
    <property type="component" value="Unassembled WGS sequence"/>
</dbReference>
<dbReference type="GO" id="GO:0051537">
    <property type="term" value="F:2 iron, 2 sulfur cluster binding"/>
    <property type="evidence" value="ECO:0007669"/>
    <property type="project" value="UniProtKB-KW"/>
</dbReference>
<keyword evidence="4" id="KW-0411">Iron-sulfur</keyword>
<comment type="caution">
    <text evidence="7">The sequence shown here is derived from an EMBL/GenBank/DDBJ whole genome shotgun (WGS) entry which is preliminary data.</text>
</comment>
<dbReference type="PROSITE" id="PS51296">
    <property type="entry name" value="RIESKE"/>
    <property type="match status" value="1"/>
</dbReference>
<gene>
    <name evidence="7" type="ORF">HNP84_005731</name>
</gene>
<dbReference type="GO" id="GO:0046872">
    <property type="term" value="F:metal ion binding"/>
    <property type="evidence" value="ECO:0007669"/>
    <property type="project" value="UniProtKB-KW"/>
</dbReference>
<evidence type="ECO:0000256" key="5">
    <source>
        <dbReference type="ARBA" id="ARBA00023157"/>
    </source>
</evidence>
<feature type="domain" description="Rieske" evidence="6">
    <location>
        <begin position="40"/>
        <end position="133"/>
    </location>
</feature>
<dbReference type="CDD" id="cd03467">
    <property type="entry name" value="Rieske"/>
    <property type="match status" value="1"/>
</dbReference>
<protein>
    <submittedName>
        <fullName evidence="7">Nitrite reductase/ring-hydroxylating ferredoxin subunit</fullName>
    </submittedName>
</protein>
<evidence type="ECO:0000259" key="6">
    <source>
        <dbReference type="PROSITE" id="PS51296"/>
    </source>
</evidence>
<reference evidence="7 8" key="1">
    <citation type="submission" date="2020-08" db="EMBL/GenBank/DDBJ databases">
        <title>Genomic Encyclopedia of Type Strains, Phase IV (KMG-IV): sequencing the most valuable type-strain genomes for metagenomic binning, comparative biology and taxonomic classification.</title>
        <authorList>
            <person name="Goeker M."/>
        </authorList>
    </citation>
    <scope>NUCLEOTIDE SEQUENCE [LARGE SCALE GENOMIC DNA]</scope>
    <source>
        <strain evidence="7 8">DSM 45615</strain>
    </source>
</reference>
<evidence type="ECO:0000313" key="8">
    <source>
        <dbReference type="Proteomes" id="UP000578449"/>
    </source>
</evidence>
<dbReference type="PROSITE" id="PS51257">
    <property type="entry name" value="PROKAR_LIPOPROTEIN"/>
    <property type="match status" value="1"/>
</dbReference>